<dbReference type="EMBL" id="CP054212">
    <property type="protein sequence ID" value="QKJ85271.1"/>
    <property type="molecule type" value="Genomic_DNA"/>
</dbReference>
<keyword evidence="2" id="KW-1185">Reference proteome</keyword>
<proteinExistence type="predicted"/>
<gene>
    <name evidence="1" type="ORF">PMPD1_0290</name>
</gene>
<dbReference type="Proteomes" id="UP000505325">
    <property type="component" value="Chromosome"/>
</dbReference>
<dbReference type="RefSeq" id="WP_173632385.1">
    <property type="nucleotide sequence ID" value="NZ_CP054212.1"/>
</dbReference>
<protein>
    <recommendedName>
        <fullName evidence="3">DUF4056 domain-containing protein</fullName>
    </recommendedName>
</protein>
<organism evidence="1 2">
    <name type="scientific">Paramixta manurensis</name>
    <dbReference type="NCBI Taxonomy" id="2740817"/>
    <lineage>
        <taxon>Bacteria</taxon>
        <taxon>Pseudomonadati</taxon>
        <taxon>Pseudomonadota</taxon>
        <taxon>Gammaproteobacteria</taxon>
        <taxon>Enterobacterales</taxon>
        <taxon>Erwiniaceae</taxon>
        <taxon>Paramixta</taxon>
    </lineage>
</organism>
<evidence type="ECO:0008006" key="3">
    <source>
        <dbReference type="Google" id="ProtNLM"/>
    </source>
</evidence>
<accession>A0A6M8U8Y6</accession>
<sequence length="230" mass="26742">MSKRIDIIDPTIYTPNSRGLIYTEVLGWIDLGHALGNDIRDILFQFQKGEATGSHYYLIHYEQTMRNRYFGTGRHIRWNIKRGRSLSERHSIALAMMMQTASLFESWQSMPWFSWYTDSGFSAEDMVSDLLGFYNVIQPMNYFSLIKPVSKESALRRWDYYGSPGDYKNTGFRPLLFPDPIDKLSRLKPYKSNLPGFMTTIEPFTDFSSDVVRVIDKASIITEIGTWRVP</sequence>
<dbReference type="KEGG" id="pmak:PMPD1_0290"/>
<name>A0A6M8U8Y6_9GAMM</name>
<evidence type="ECO:0000313" key="1">
    <source>
        <dbReference type="EMBL" id="QKJ85271.1"/>
    </source>
</evidence>
<dbReference type="AlphaFoldDB" id="A0A6M8U8Y6"/>
<evidence type="ECO:0000313" key="2">
    <source>
        <dbReference type="Proteomes" id="UP000505325"/>
    </source>
</evidence>
<reference evidence="1 2" key="1">
    <citation type="submission" date="2020-06" db="EMBL/GenBank/DDBJ databases">
        <title>Genome sequence of Paramixta manurensis strain PD-1.</title>
        <authorList>
            <person name="Lee C.W."/>
            <person name="Kim J."/>
        </authorList>
    </citation>
    <scope>NUCLEOTIDE SEQUENCE [LARGE SCALE GENOMIC DNA]</scope>
    <source>
        <strain evidence="1 2">PD-1</strain>
    </source>
</reference>